<gene>
    <name evidence="1" type="ordered locus">Slin_6978</name>
</gene>
<name>D2QVU0_SPILD</name>
<dbReference type="HOGENOM" id="CLU_2182295_0_0_10"/>
<organism evidence="1 2">
    <name type="scientific">Spirosoma linguale (strain ATCC 33905 / DSM 74 / LMG 10896 / Claus 1)</name>
    <dbReference type="NCBI Taxonomy" id="504472"/>
    <lineage>
        <taxon>Bacteria</taxon>
        <taxon>Pseudomonadati</taxon>
        <taxon>Bacteroidota</taxon>
        <taxon>Cytophagia</taxon>
        <taxon>Cytophagales</taxon>
        <taxon>Cytophagaceae</taxon>
        <taxon>Spirosoma</taxon>
    </lineage>
</organism>
<dbReference type="EMBL" id="CP001772">
    <property type="protein sequence ID" value="ADB42922.1"/>
    <property type="molecule type" value="Genomic_DNA"/>
</dbReference>
<geneLocation type="plasmid" evidence="1 2">
    <name>pSLIN03</name>
</geneLocation>
<dbReference type="KEGG" id="sli:Slin_6978"/>
<accession>D2QVU0</accession>
<evidence type="ECO:0000313" key="1">
    <source>
        <dbReference type="EMBL" id="ADB42922.1"/>
    </source>
</evidence>
<reference evidence="1 2" key="1">
    <citation type="journal article" date="2010" name="Stand. Genomic Sci.">
        <title>Complete genome sequence of Spirosoma linguale type strain (1).</title>
        <authorList>
            <person name="Lail K."/>
            <person name="Sikorski J."/>
            <person name="Saunders E."/>
            <person name="Lapidus A."/>
            <person name="Glavina Del Rio T."/>
            <person name="Copeland A."/>
            <person name="Tice H."/>
            <person name="Cheng J.-F."/>
            <person name="Lucas S."/>
            <person name="Nolan M."/>
            <person name="Bruce D."/>
            <person name="Goodwin L."/>
            <person name="Pitluck S."/>
            <person name="Ivanova N."/>
            <person name="Mavromatis K."/>
            <person name="Ovchinnikova G."/>
            <person name="Pati A."/>
            <person name="Chen A."/>
            <person name="Palaniappan K."/>
            <person name="Land M."/>
            <person name="Hauser L."/>
            <person name="Chang Y.-J."/>
            <person name="Jeffries C.D."/>
            <person name="Chain P."/>
            <person name="Brettin T."/>
            <person name="Detter J.C."/>
            <person name="Schuetze A."/>
            <person name="Rohde M."/>
            <person name="Tindall B.J."/>
            <person name="Goeker M."/>
            <person name="Bristow J."/>
            <person name="Eisen J.A."/>
            <person name="Markowitz V."/>
            <person name="Hugenholtz P."/>
            <person name="Kyrpides N.C."/>
            <person name="Klenk H.-P."/>
            <person name="Chen F."/>
        </authorList>
    </citation>
    <scope>NUCLEOTIDE SEQUENCE [LARGE SCALE GENOMIC DNA]</scope>
    <source>
        <strain evidence="2">ATCC 33905 / DSM 74 / LMG 10896 / Claus 1</strain>
    </source>
</reference>
<dbReference type="Proteomes" id="UP000002028">
    <property type="component" value="Plasmid pSLIN03"/>
</dbReference>
<dbReference type="AlphaFoldDB" id="D2QVU0"/>
<protein>
    <submittedName>
        <fullName evidence="1">Uncharacterized protein</fullName>
    </submittedName>
</protein>
<keyword evidence="2" id="KW-1185">Reference proteome</keyword>
<keyword evidence="1" id="KW-0614">Plasmid</keyword>
<proteinExistence type="predicted"/>
<evidence type="ECO:0000313" key="2">
    <source>
        <dbReference type="Proteomes" id="UP000002028"/>
    </source>
</evidence>
<sequence length="109" mass="12173">MVYNFDKLTTDVRAAMKAGREFAAEVDDGGTYNVDGVLLKIPRIREAKVVQALAKAGVRTQKRKWGWRGTGYMLNPGVGQAHKKETACEAIFQHLRKAGHVVCRYLQPN</sequence>
<dbReference type="RefSeq" id="WP_012931401.1">
    <property type="nucleotide sequence ID" value="NC_013733.1"/>
</dbReference>